<feature type="compositionally biased region" description="Acidic residues" evidence="1">
    <location>
        <begin position="77"/>
        <end position="86"/>
    </location>
</feature>
<evidence type="ECO:0000313" key="2">
    <source>
        <dbReference type="EMBL" id="KAK5169090.1"/>
    </source>
</evidence>
<dbReference type="PANTHER" id="PTHR34776:SF1">
    <property type="entry name" value="F17F16.3 PROTEIN"/>
    <property type="match status" value="1"/>
</dbReference>
<evidence type="ECO:0000256" key="1">
    <source>
        <dbReference type="SAM" id="MobiDB-lite"/>
    </source>
</evidence>
<keyword evidence="3" id="KW-1185">Reference proteome</keyword>
<feature type="compositionally biased region" description="Basic and acidic residues" evidence="1">
    <location>
        <begin position="144"/>
        <end position="166"/>
    </location>
</feature>
<dbReference type="GeneID" id="89927739"/>
<protein>
    <submittedName>
        <fullName evidence="2">Uncharacterized protein</fullName>
    </submittedName>
</protein>
<proteinExistence type="predicted"/>
<feature type="compositionally biased region" description="Acidic residues" evidence="1">
    <location>
        <begin position="57"/>
        <end position="69"/>
    </location>
</feature>
<dbReference type="Proteomes" id="UP001337655">
    <property type="component" value="Unassembled WGS sequence"/>
</dbReference>
<feature type="compositionally biased region" description="Polar residues" evidence="1">
    <location>
        <begin position="1"/>
        <end position="23"/>
    </location>
</feature>
<comment type="caution">
    <text evidence="2">The sequence shown here is derived from an EMBL/GenBank/DDBJ whole genome shotgun (WGS) entry which is preliminary data.</text>
</comment>
<dbReference type="EMBL" id="JAVRRT010000009">
    <property type="protein sequence ID" value="KAK5169090.1"/>
    <property type="molecule type" value="Genomic_DNA"/>
</dbReference>
<feature type="compositionally biased region" description="Basic and acidic residues" evidence="1">
    <location>
        <begin position="411"/>
        <end position="438"/>
    </location>
</feature>
<feature type="region of interest" description="Disordered" evidence="1">
    <location>
        <begin position="403"/>
        <end position="438"/>
    </location>
</feature>
<feature type="compositionally biased region" description="Basic and acidic residues" evidence="1">
    <location>
        <begin position="102"/>
        <end position="116"/>
    </location>
</feature>
<accession>A0AAV9PC13</accession>
<feature type="region of interest" description="Disordered" evidence="1">
    <location>
        <begin position="1"/>
        <end position="185"/>
    </location>
</feature>
<dbReference type="PANTHER" id="PTHR34776">
    <property type="entry name" value="F17F16.3 PROTEIN"/>
    <property type="match status" value="1"/>
</dbReference>
<evidence type="ECO:0000313" key="3">
    <source>
        <dbReference type="Proteomes" id="UP001337655"/>
    </source>
</evidence>
<dbReference type="RefSeq" id="XP_064658556.1">
    <property type="nucleotide sequence ID" value="XM_064803641.1"/>
</dbReference>
<organism evidence="2 3">
    <name type="scientific">Saxophila tyrrhenica</name>
    <dbReference type="NCBI Taxonomy" id="1690608"/>
    <lineage>
        <taxon>Eukaryota</taxon>
        <taxon>Fungi</taxon>
        <taxon>Dikarya</taxon>
        <taxon>Ascomycota</taxon>
        <taxon>Pezizomycotina</taxon>
        <taxon>Dothideomycetes</taxon>
        <taxon>Dothideomycetidae</taxon>
        <taxon>Mycosphaerellales</taxon>
        <taxon>Extremaceae</taxon>
        <taxon>Saxophila</taxon>
    </lineage>
</organism>
<feature type="compositionally biased region" description="Polar residues" evidence="1">
    <location>
        <begin position="350"/>
        <end position="361"/>
    </location>
</feature>
<gene>
    <name evidence="2" type="ORF">LTR77_006399</name>
</gene>
<name>A0AAV9PC13_9PEZI</name>
<sequence length="465" mass="50271">MAGTRSSNRLNSSPQSAEKTSSGTKRKADEASPPTSQKAKRGRPSKASKEQKTLEETMPDAGEEPESEDAMIKDAGEGADAEAEGGEEAKATNGEEATDSAEESKTEEVAEPKAEADEGATNGAGESKAEKTEDTSSGAPNAFDKVKADDKDEGVTSKTEESKVDDTNMDVSADAVEEDKTREQAQPSNVLEKGIIYFFTRGRVGITEPESVQELQRSFMVMRPLPEGAKITDGAIQDVGNNRLCALPKKVWPKSGKDRFMVFVDKAGVSMDQLKEEFFSGSEYSTKTTGTRQTPEVTPIGEGVYALVSTSGSPSTTHLAYNLTIPTEMGEVQKDVGLAAKGSFILSAKNPESSGPANAQLPQGPDWPKEFVEEFGGRGWMPVQPKYINYANAQMLLIGEDFENSGNLEPTNKDQKDDSKETPQEELEKLEHEDDLRVQHISGDDTVFADLGISSKEYPQVKTTW</sequence>
<reference evidence="2 3" key="1">
    <citation type="submission" date="2023-08" db="EMBL/GenBank/DDBJ databases">
        <title>Black Yeasts Isolated from many extreme environments.</title>
        <authorList>
            <person name="Coleine C."/>
            <person name="Stajich J.E."/>
            <person name="Selbmann L."/>
        </authorList>
    </citation>
    <scope>NUCLEOTIDE SEQUENCE [LARGE SCALE GENOMIC DNA]</scope>
    <source>
        <strain evidence="2 3">CCFEE 5935</strain>
    </source>
</reference>
<dbReference type="AlphaFoldDB" id="A0AAV9PC13"/>
<feature type="region of interest" description="Disordered" evidence="1">
    <location>
        <begin position="349"/>
        <end position="368"/>
    </location>
</feature>